<reference evidence="1" key="1">
    <citation type="submission" date="2022-08" db="EMBL/GenBank/DDBJ databases">
        <title>Genome Sequence of Fusarium decemcellulare.</title>
        <authorList>
            <person name="Buettner E."/>
        </authorList>
    </citation>
    <scope>NUCLEOTIDE SEQUENCE</scope>
    <source>
        <strain evidence="1">Babe19</strain>
    </source>
</reference>
<keyword evidence="2" id="KW-1185">Reference proteome</keyword>
<organism evidence="1 2">
    <name type="scientific">Fusarium decemcellulare</name>
    <dbReference type="NCBI Taxonomy" id="57161"/>
    <lineage>
        <taxon>Eukaryota</taxon>
        <taxon>Fungi</taxon>
        <taxon>Dikarya</taxon>
        <taxon>Ascomycota</taxon>
        <taxon>Pezizomycotina</taxon>
        <taxon>Sordariomycetes</taxon>
        <taxon>Hypocreomycetidae</taxon>
        <taxon>Hypocreales</taxon>
        <taxon>Nectriaceae</taxon>
        <taxon>Fusarium</taxon>
        <taxon>Fusarium decemcellulare species complex</taxon>
    </lineage>
</organism>
<protein>
    <submittedName>
        <fullName evidence="1">Uncharacterized protein</fullName>
    </submittedName>
</protein>
<sequence>MSTMPASHGHNEACCNIPPVVSSGYEAKGTYKEIGGYKTYVTGPIDATKAIVVIYDIFGYFDQTLQGADILAFSDAHNKYKVFIPDWFKGNPCPIEWYPPDNEDKQKKLGDFFGTYPPPKIAGLVPDYVKAVKEQDSSVSKLGLLGVSSSVLKEVIQLTLVIQYCWGGKVVAITTKADTNPFSVAASIHPAMVDASDAEGIKIPTILLASGEEPDDEVKKFENALTGPKHVETFKDQIHGWMAARADLSDSRVKEEYERGYKTVLEFFGKNF</sequence>
<dbReference type="EMBL" id="JANRMS010002209">
    <property type="protein sequence ID" value="KAJ3523682.1"/>
    <property type="molecule type" value="Genomic_DNA"/>
</dbReference>
<proteinExistence type="predicted"/>
<comment type="caution">
    <text evidence="1">The sequence shown here is derived from an EMBL/GenBank/DDBJ whole genome shotgun (WGS) entry which is preliminary data.</text>
</comment>
<gene>
    <name evidence="1" type="ORF">NM208_g12354</name>
</gene>
<evidence type="ECO:0000313" key="2">
    <source>
        <dbReference type="Proteomes" id="UP001148629"/>
    </source>
</evidence>
<dbReference type="Proteomes" id="UP001148629">
    <property type="component" value="Unassembled WGS sequence"/>
</dbReference>
<evidence type="ECO:0000313" key="1">
    <source>
        <dbReference type="EMBL" id="KAJ3523682.1"/>
    </source>
</evidence>
<name>A0ACC1RQB6_9HYPO</name>
<accession>A0ACC1RQB6</accession>